<keyword evidence="17" id="KW-0460">Magnesium</keyword>
<keyword evidence="9" id="KW-0597">Phosphoprotein</keyword>
<dbReference type="PROSITE" id="PS50011">
    <property type="entry name" value="PROTEIN_KINASE_DOM"/>
    <property type="match status" value="1"/>
</dbReference>
<dbReference type="InterPro" id="IPR015008">
    <property type="entry name" value="ROCK_Rho-bd_dom"/>
</dbReference>
<dbReference type="SUPFAM" id="SSF56112">
    <property type="entry name" value="Protein kinase-like (PK-like)"/>
    <property type="match status" value="1"/>
</dbReference>
<evidence type="ECO:0000256" key="20">
    <source>
        <dbReference type="ARBA" id="ARBA00023212"/>
    </source>
</evidence>
<dbReference type="Proteomes" id="UP000616769">
    <property type="component" value="Unassembled WGS sequence"/>
</dbReference>
<dbReference type="GO" id="GO:0030866">
    <property type="term" value="P:cortical actin cytoskeleton organization"/>
    <property type="evidence" value="ECO:0007669"/>
    <property type="project" value="TreeGrafter"/>
</dbReference>
<keyword evidence="8" id="KW-0723">Serine/threonine-protein kinase</keyword>
<evidence type="ECO:0000256" key="3">
    <source>
        <dbReference type="ARBA" id="ARBA00004245"/>
    </source>
</evidence>
<comment type="cofactor">
    <cofactor evidence="1">
        <name>Mg(2+)</name>
        <dbReference type="ChEBI" id="CHEBI:18420"/>
    </cofactor>
</comment>
<evidence type="ECO:0000256" key="12">
    <source>
        <dbReference type="ARBA" id="ARBA00022741"/>
    </source>
</evidence>
<feature type="coiled-coil region" evidence="21">
    <location>
        <begin position="591"/>
        <end position="922"/>
    </location>
</feature>
<dbReference type="GO" id="GO:0031267">
    <property type="term" value="F:small GTPase binding"/>
    <property type="evidence" value="ECO:0007669"/>
    <property type="project" value="InterPro"/>
</dbReference>
<dbReference type="SMART" id="SM00233">
    <property type="entry name" value="PH"/>
    <property type="match status" value="1"/>
</dbReference>
<evidence type="ECO:0000313" key="24">
    <source>
        <dbReference type="Proteomes" id="UP000616769"/>
    </source>
</evidence>
<dbReference type="CDD" id="cd20813">
    <property type="entry name" value="C1_ROCK"/>
    <property type="match status" value="1"/>
</dbReference>
<dbReference type="PROSITE" id="PS50081">
    <property type="entry name" value="ZF_DAG_PE_2"/>
    <property type="match status" value="1"/>
</dbReference>
<feature type="coiled-coil region" evidence="21">
    <location>
        <begin position="489"/>
        <end position="530"/>
    </location>
</feature>
<dbReference type="EC" id="2.7.11.1" evidence="5"/>
<comment type="similarity">
    <text evidence="4">Belongs to the protein kinase superfamily. AGC Ser/Thr protein kinase family.</text>
</comment>
<dbReference type="InterPro" id="IPR057529">
    <property type="entry name" value="MRCK/ROCK_PH"/>
</dbReference>
<keyword evidence="13" id="KW-0863">Zinc-finger</keyword>
<dbReference type="CDD" id="cd01242">
    <property type="entry name" value="PH_ROCK"/>
    <property type="match status" value="1"/>
</dbReference>
<dbReference type="PROSITE" id="PS51285">
    <property type="entry name" value="AGC_KINASE_CTER"/>
    <property type="match status" value="1"/>
</dbReference>
<dbReference type="Pfam" id="PF08912">
    <property type="entry name" value="Rho_Binding"/>
    <property type="match status" value="1"/>
</dbReference>
<evidence type="ECO:0000256" key="6">
    <source>
        <dbReference type="ARBA" id="ARBA00022475"/>
    </source>
</evidence>
<evidence type="ECO:0000256" key="22">
    <source>
        <dbReference type="SAM" id="MobiDB-lite"/>
    </source>
</evidence>
<comment type="caution">
    <text evidence="23">The sequence shown here is derived from an EMBL/GenBank/DDBJ whole genome shotgun (WGS) entry which is preliminary data.</text>
</comment>
<keyword evidence="15" id="KW-0862">Zinc</keyword>
<feature type="region of interest" description="Disordered" evidence="22">
    <location>
        <begin position="1042"/>
        <end position="1062"/>
    </location>
</feature>
<proteinExistence type="inferred from homology"/>
<evidence type="ECO:0000256" key="10">
    <source>
        <dbReference type="ARBA" id="ARBA00022679"/>
    </source>
</evidence>
<dbReference type="InterPro" id="IPR000719">
    <property type="entry name" value="Prot_kinase_dom"/>
</dbReference>
<evidence type="ECO:0000256" key="1">
    <source>
        <dbReference type="ARBA" id="ARBA00001946"/>
    </source>
</evidence>
<comment type="subcellular location">
    <subcellularLocation>
        <location evidence="2">Cell membrane</location>
    </subcellularLocation>
    <subcellularLocation>
        <location evidence="3">Cytoplasm</location>
        <location evidence="3">Cytoskeleton</location>
    </subcellularLocation>
</comment>
<evidence type="ECO:0000256" key="11">
    <source>
        <dbReference type="ARBA" id="ARBA00022723"/>
    </source>
</evidence>
<dbReference type="PANTHER" id="PTHR22988">
    <property type="entry name" value="MYOTONIC DYSTROPHY S/T KINASE-RELATED"/>
    <property type="match status" value="1"/>
</dbReference>
<dbReference type="Pfam" id="PF00069">
    <property type="entry name" value="Pkinase"/>
    <property type="match status" value="1"/>
</dbReference>
<dbReference type="PANTHER" id="PTHR22988:SF73">
    <property type="entry name" value="RHO-ASSOCIATED PROTEIN KINASE"/>
    <property type="match status" value="1"/>
</dbReference>
<dbReference type="InterPro" id="IPR046349">
    <property type="entry name" value="C1-like_sf"/>
</dbReference>
<evidence type="ECO:0000256" key="15">
    <source>
        <dbReference type="ARBA" id="ARBA00022833"/>
    </source>
</evidence>
<dbReference type="Gene3D" id="1.10.510.10">
    <property type="entry name" value="Transferase(Phosphotransferase) domain 1"/>
    <property type="match status" value="1"/>
</dbReference>
<feature type="region of interest" description="Disordered" evidence="22">
    <location>
        <begin position="1156"/>
        <end position="1175"/>
    </location>
</feature>
<dbReference type="PROSITE" id="PS00108">
    <property type="entry name" value="PROTEIN_KINASE_ST"/>
    <property type="match status" value="1"/>
</dbReference>
<dbReference type="OrthoDB" id="2156623at2759"/>
<accession>A0A132AEK6</accession>
<dbReference type="GO" id="GO:0000281">
    <property type="term" value="P:mitotic cytokinesis"/>
    <property type="evidence" value="ECO:0007669"/>
    <property type="project" value="TreeGrafter"/>
</dbReference>
<evidence type="ECO:0000256" key="19">
    <source>
        <dbReference type="ARBA" id="ARBA00023136"/>
    </source>
</evidence>
<keyword evidence="10" id="KW-0808">Transferase</keyword>
<dbReference type="InterPro" id="IPR001849">
    <property type="entry name" value="PH_domain"/>
</dbReference>
<evidence type="ECO:0000313" key="23">
    <source>
        <dbReference type="EMBL" id="KPM09416.1"/>
    </source>
</evidence>
<evidence type="ECO:0000256" key="14">
    <source>
        <dbReference type="ARBA" id="ARBA00022777"/>
    </source>
</evidence>
<protein>
    <recommendedName>
        <fullName evidence="5">non-specific serine/threonine protein kinase</fullName>
        <ecNumber evidence="5">2.7.11.1</ecNumber>
    </recommendedName>
</protein>
<evidence type="ECO:0000256" key="8">
    <source>
        <dbReference type="ARBA" id="ARBA00022527"/>
    </source>
</evidence>
<feature type="compositionally biased region" description="Polar residues" evidence="22">
    <location>
        <begin position="1162"/>
        <end position="1174"/>
    </location>
</feature>
<dbReference type="FunFam" id="3.30.200.20:FF:000017">
    <property type="entry name" value="Non-specific serine/threonine protein kinase"/>
    <property type="match status" value="1"/>
</dbReference>
<evidence type="ECO:0000256" key="2">
    <source>
        <dbReference type="ARBA" id="ARBA00004236"/>
    </source>
</evidence>
<keyword evidence="6" id="KW-1003">Cell membrane</keyword>
<reference evidence="23 24" key="1">
    <citation type="journal article" date="2015" name="Parasit. Vectors">
        <title>Draft genome of the scabies mite.</title>
        <authorList>
            <person name="Rider S.D.Jr."/>
            <person name="Morgan M.S."/>
            <person name="Arlian L.G."/>
        </authorList>
    </citation>
    <scope>NUCLEOTIDE SEQUENCE [LARGE SCALE GENOMIC DNA]</scope>
    <source>
        <strain evidence="23">Arlian Lab</strain>
    </source>
</reference>
<dbReference type="InterPro" id="IPR011009">
    <property type="entry name" value="Kinase-like_dom_sf"/>
</dbReference>
<dbReference type="PROSITE" id="PS51859">
    <property type="entry name" value="RHO_BD"/>
    <property type="match status" value="1"/>
</dbReference>
<feature type="coiled-coil region" evidence="21">
    <location>
        <begin position="947"/>
        <end position="1020"/>
    </location>
</feature>
<gene>
    <name evidence="23" type="ORF">QR98_0079510</name>
</gene>
<dbReference type="InterPro" id="IPR050839">
    <property type="entry name" value="Rho-assoc_Ser/Thr_Kinase"/>
</dbReference>
<dbReference type="Gene3D" id="2.30.29.30">
    <property type="entry name" value="Pleckstrin-homology domain (PH domain)/Phosphotyrosine-binding domain (PTB)"/>
    <property type="match status" value="1"/>
</dbReference>
<dbReference type="GO" id="GO:1901888">
    <property type="term" value="P:regulation of cell junction assembly"/>
    <property type="evidence" value="ECO:0007669"/>
    <property type="project" value="TreeGrafter"/>
</dbReference>
<keyword evidence="18 21" id="KW-0175">Coiled coil</keyword>
<dbReference type="Gene3D" id="3.30.60.20">
    <property type="match status" value="1"/>
</dbReference>
<dbReference type="SUPFAM" id="SSF57889">
    <property type="entry name" value="Cysteine-rich domain"/>
    <property type="match status" value="1"/>
</dbReference>
<evidence type="ECO:0000256" key="16">
    <source>
        <dbReference type="ARBA" id="ARBA00022840"/>
    </source>
</evidence>
<evidence type="ECO:0000256" key="18">
    <source>
        <dbReference type="ARBA" id="ARBA00023054"/>
    </source>
</evidence>
<dbReference type="Gene3D" id="3.30.200.20">
    <property type="entry name" value="Phosphorylase Kinase, domain 1"/>
    <property type="match status" value="1"/>
</dbReference>
<evidence type="ECO:0000256" key="7">
    <source>
        <dbReference type="ARBA" id="ARBA00022490"/>
    </source>
</evidence>
<keyword evidence="14 23" id="KW-0418">Kinase</keyword>
<dbReference type="SMART" id="SM00220">
    <property type="entry name" value="S_TKc"/>
    <property type="match status" value="1"/>
</dbReference>
<dbReference type="Gene3D" id="1.20.5.730">
    <property type="entry name" value="Single helix bin"/>
    <property type="match status" value="1"/>
</dbReference>
<keyword evidence="16" id="KW-0067">ATP-binding</keyword>
<dbReference type="Pfam" id="PF25346">
    <property type="entry name" value="PH_MRCK"/>
    <property type="match status" value="1"/>
</dbReference>
<keyword evidence="20" id="KW-0206">Cytoskeleton</keyword>
<dbReference type="SUPFAM" id="SSF50729">
    <property type="entry name" value="PH domain-like"/>
    <property type="match status" value="1"/>
</dbReference>
<keyword evidence="11" id="KW-0479">Metal-binding</keyword>
<dbReference type="GO" id="GO:0008270">
    <property type="term" value="F:zinc ion binding"/>
    <property type="evidence" value="ECO:0007669"/>
    <property type="project" value="UniProtKB-KW"/>
</dbReference>
<evidence type="ECO:0000256" key="13">
    <source>
        <dbReference type="ARBA" id="ARBA00022771"/>
    </source>
</evidence>
<keyword evidence="7" id="KW-0963">Cytoplasm</keyword>
<dbReference type="GO" id="GO:0005856">
    <property type="term" value="C:cytoskeleton"/>
    <property type="evidence" value="ECO:0007669"/>
    <property type="project" value="UniProtKB-SubCell"/>
</dbReference>
<feature type="compositionally biased region" description="Low complexity" evidence="22">
    <location>
        <begin position="1042"/>
        <end position="1056"/>
    </location>
</feature>
<evidence type="ECO:0000256" key="17">
    <source>
        <dbReference type="ARBA" id="ARBA00022842"/>
    </source>
</evidence>
<dbReference type="InterPro" id="IPR011993">
    <property type="entry name" value="PH-like_dom_sf"/>
</dbReference>
<evidence type="ECO:0000256" key="5">
    <source>
        <dbReference type="ARBA" id="ARBA00012513"/>
    </source>
</evidence>
<dbReference type="InterPro" id="IPR000961">
    <property type="entry name" value="AGC-kinase_C"/>
</dbReference>
<dbReference type="PROSITE" id="PS50003">
    <property type="entry name" value="PH_DOMAIN"/>
    <property type="match status" value="1"/>
</dbReference>
<organism evidence="23 24">
    <name type="scientific">Sarcoptes scabiei</name>
    <name type="common">Itch mite</name>
    <name type="synonym">Acarus scabiei</name>
    <dbReference type="NCBI Taxonomy" id="52283"/>
    <lineage>
        <taxon>Eukaryota</taxon>
        <taxon>Metazoa</taxon>
        <taxon>Ecdysozoa</taxon>
        <taxon>Arthropoda</taxon>
        <taxon>Chelicerata</taxon>
        <taxon>Arachnida</taxon>
        <taxon>Acari</taxon>
        <taxon>Acariformes</taxon>
        <taxon>Sarcoptiformes</taxon>
        <taxon>Astigmata</taxon>
        <taxon>Psoroptidia</taxon>
        <taxon>Sarcoptoidea</taxon>
        <taxon>Sarcoptidae</taxon>
        <taxon>Sarcoptinae</taxon>
        <taxon>Sarcoptes</taxon>
    </lineage>
</organism>
<dbReference type="EMBL" id="JXLN01013526">
    <property type="protein sequence ID" value="KPM09416.1"/>
    <property type="molecule type" value="Genomic_DNA"/>
</dbReference>
<dbReference type="InterPro" id="IPR002219">
    <property type="entry name" value="PKC_DAG/PE"/>
</dbReference>
<keyword evidence="19" id="KW-0472">Membrane</keyword>
<evidence type="ECO:0000256" key="4">
    <source>
        <dbReference type="ARBA" id="ARBA00009903"/>
    </source>
</evidence>
<dbReference type="PROSITE" id="PS00107">
    <property type="entry name" value="PROTEIN_KINASE_ATP"/>
    <property type="match status" value="1"/>
</dbReference>
<dbReference type="GO" id="GO:0005737">
    <property type="term" value="C:cytoplasm"/>
    <property type="evidence" value="ECO:0007669"/>
    <property type="project" value="TreeGrafter"/>
</dbReference>
<evidence type="ECO:0000256" key="9">
    <source>
        <dbReference type="ARBA" id="ARBA00022553"/>
    </source>
</evidence>
<keyword evidence="12" id="KW-0547">Nucleotide-binding</keyword>
<dbReference type="FunFam" id="1.10.510.10:FF:000047">
    <property type="entry name" value="Rho-associated protein kinase 1"/>
    <property type="match status" value="1"/>
</dbReference>
<dbReference type="GO" id="GO:0031032">
    <property type="term" value="P:actomyosin structure organization"/>
    <property type="evidence" value="ECO:0007669"/>
    <property type="project" value="TreeGrafter"/>
</dbReference>
<dbReference type="GO" id="GO:0048598">
    <property type="term" value="P:embryonic morphogenesis"/>
    <property type="evidence" value="ECO:0007669"/>
    <property type="project" value="TreeGrafter"/>
</dbReference>
<evidence type="ECO:0000256" key="21">
    <source>
        <dbReference type="SAM" id="Coils"/>
    </source>
</evidence>
<dbReference type="SMART" id="SM00109">
    <property type="entry name" value="C1"/>
    <property type="match status" value="1"/>
</dbReference>
<name>A0A132AEK6_SARSC</name>
<dbReference type="GO" id="GO:0005524">
    <property type="term" value="F:ATP binding"/>
    <property type="evidence" value="ECO:0007669"/>
    <property type="project" value="UniProtKB-UniRule"/>
</dbReference>
<dbReference type="SUPFAM" id="SSF103652">
    <property type="entry name" value="G protein-binding domain"/>
    <property type="match status" value="1"/>
</dbReference>
<dbReference type="InterPro" id="IPR008271">
    <property type="entry name" value="Ser/Thr_kinase_AS"/>
</dbReference>
<dbReference type="GO" id="GO:0007266">
    <property type="term" value="P:Rho protein signal transduction"/>
    <property type="evidence" value="ECO:0007669"/>
    <property type="project" value="UniProtKB-UniRule"/>
</dbReference>
<dbReference type="GO" id="GO:0005886">
    <property type="term" value="C:plasma membrane"/>
    <property type="evidence" value="ECO:0007669"/>
    <property type="project" value="UniProtKB-SubCell"/>
</dbReference>
<sequence>MAEEKLSKHSTAIIHTDEGVDNQCDDIIDENRDQRLAKLEECLLDPKSDLNLDGLLDCVQALVTDFNHSSLRRIKNIDLFLQKYEKYYDLIVNCRMKPDDFDVLKTIGSGAFGEVKLVRQKFTKKIYAMKILSKFEMIKRSDSYFSEEKFIMAHANSEWIVKLHFAFQTTTHLFMVMDYMPGGDLVNLMSKYDIPEKWAKFYCAEVILALEAIHSMGFVHRDVKPDNMLLDHRGHLKLADFGTCMRMDDNGLVHSDTAVGTPDYISPEVLKSQSDRECYGRECDYWSVGVFLYEMLIGDTPFYAESLVGTYGKIMDHKNHLHFPDDVEISKEAQNLICALLTDRQVRLGRKGISEVSVHAFFQNEQWNFENIQNCIAPVIPDPSDDDDFNFNANRNDLRKEKEHFPEPRAFAGNHIPFIGFTYSGDQKLLSRKFHHHSHHHSSNVQSVLIGDDEIDISNKMTLLEKEKLKIVESNEELDHKFRISMMEIEKHKETIDSLHNEKAYLEKHLNTLRQNLIQVQANLNQERESKQLVDQTLIEFKKKFETEKKQWIRTQFSLTEKSTKLGKKINLLTEMLQKEKDNCSRETMKISELHSTIRNQEIMIEEFKNKVSMFEKISECKEKDIAAMREELNKASISLNNYKNKIKQLETLRLMLEKEIFERQQLETIVRAKDQEIDGLRIDRTQLQQQVESLEKDRSFIEIETNEERESVNKQYRDDDLDLIEMKHLVEKLEIADVENQNSKRQYDEAQKIVKKLNIDLNELKIRFETEHCFSEIYKNQLNEISEELNEKVNEINKLNREKQDTLQEIEHLKNKLKSHINVECTAQERVSALENEKLELEMELSEMKKQISLTKKEYENIVEALRNHENELCRNVEMMKKENTELDMKLASISKDIDNLNQLKKETETLTKQFQQEKLLKEQAVNKLAEIMNRRDMNFNDKKAKSSIVMDLKKKEKECRKLQQELNSERESCNQKIARAQKEFNEIQASLQEETQQKVRLQMELAAKEAELEQLRRKNLSPSSEENLSSSLLPLTSDSLNSSSQNSVLPVSISNSSATSIETTEENRLEGWLSIPNKQNIRRHGWRKQYVVVSSRKIIFYHNELDKAKADPTLILDLSKLFHVRSVSQGDVIRADAKEIPRIFQLLYAGEGESRKPSDNLYQSESNPTKDPTTIEFKGHEFIPITFHMPTSCELCTKPMWHMFKPPPALGCKRCRIKIHREHIEHKGEIVVAPCKVYYSAKELYLLASSPEQQQKWINYLCKKIKQCGYAAINQQRHQSNLSISSNSSGGGGTGGNSSVCSGFVGTGKNPLGRSFASSNDLTSAKQFDGYGFKFIIETKY</sequence>
<dbReference type="GO" id="GO:0072518">
    <property type="term" value="F:Rho-dependent protein serine/threonine kinase activity"/>
    <property type="evidence" value="ECO:0007669"/>
    <property type="project" value="TreeGrafter"/>
</dbReference>
<dbReference type="InterPro" id="IPR017441">
    <property type="entry name" value="Protein_kinase_ATP_BS"/>
</dbReference>
<dbReference type="VEuPathDB" id="VectorBase:SSCA006798"/>
<dbReference type="FunFam" id="2.30.29.30:FF:000308">
    <property type="entry name" value="Rho-associated protein kinase 1"/>
    <property type="match status" value="1"/>
</dbReference>